<evidence type="ECO:0000259" key="6">
    <source>
        <dbReference type="Pfam" id="PF03544"/>
    </source>
</evidence>
<evidence type="ECO:0000256" key="2">
    <source>
        <dbReference type="ARBA" id="ARBA00022692"/>
    </source>
</evidence>
<feature type="compositionally biased region" description="Basic and acidic residues" evidence="5">
    <location>
        <begin position="445"/>
        <end position="491"/>
    </location>
</feature>
<dbReference type="InterPro" id="IPR037682">
    <property type="entry name" value="TonB_C"/>
</dbReference>
<dbReference type="Gene3D" id="3.30.1150.10">
    <property type="match status" value="1"/>
</dbReference>
<comment type="subcellular location">
    <subcellularLocation>
        <location evidence="1">Membrane</location>
        <topology evidence="1">Single-pass membrane protein</topology>
    </subcellularLocation>
</comment>
<name>A0A2W5DKJ9_9BURK</name>
<evidence type="ECO:0000256" key="5">
    <source>
        <dbReference type="SAM" id="MobiDB-lite"/>
    </source>
</evidence>
<keyword evidence="3" id="KW-1133">Transmembrane helix</keyword>
<feature type="compositionally biased region" description="Basic and acidic residues" evidence="5">
    <location>
        <begin position="413"/>
        <end position="434"/>
    </location>
</feature>
<accession>A0A2W5DKJ9</accession>
<evidence type="ECO:0000313" key="7">
    <source>
        <dbReference type="EMBL" id="PZP29657.1"/>
    </source>
</evidence>
<dbReference type="InterPro" id="IPR006260">
    <property type="entry name" value="TonB/TolA_C"/>
</dbReference>
<dbReference type="GO" id="GO:0055085">
    <property type="term" value="P:transmembrane transport"/>
    <property type="evidence" value="ECO:0007669"/>
    <property type="project" value="InterPro"/>
</dbReference>
<feature type="region of interest" description="Disordered" evidence="5">
    <location>
        <begin position="500"/>
        <end position="519"/>
    </location>
</feature>
<keyword evidence="4" id="KW-0472">Membrane</keyword>
<gene>
    <name evidence="7" type="ORF">DI603_16485</name>
</gene>
<protein>
    <recommendedName>
        <fullName evidence="6">TonB C-terminal domain-containing protein</fullName>
    </recommendedName>
</protein>
<dbReference type="NCBIfam" id="TIGR01352">
    <property type="entry name" value="tonB_Cterm"/>
    <property type="match status" value="1"/>
</dbReference>
<feature type="region of interest" description="Disordered" evidence="5">
    <location>
        <begin position="240"/>
        <end position="264"/>
    </location>
</feature>
<evidence type="ECO:0000256" key="3">
    <source>
        <dbReference type="ARBA" id="ARBA00022989"/>
    </source>
</evidence>
<organism evidence="7 8">
    <name type="scientific">Roseateles depolymerans</name>
    <dbReference type="NCBI Taxonomy" id="76731"/>
    <lineage>
        <taxon>Bacteria</taxon>
        <taxon>Pseudomonadati</taxon>
        <taxon>Pseudomonadota</taxon>
        <taxon>Betaproteobacteria</taxon>
        <taxon>Burkholderiales</taxon>
        <taxon>Sphaerotilaceae</taxon>
        <taxon>Roseateles</taxon>
    </lineage>
</organism>
<sequence>MSAAVPAGWPQARRGSRAGRSLRAWGVSLAVHALVLSLSLGGEGWGLPGLQLPWQTRRAEVPVLRVVLASLPAPAEAAAETTEQGAAGAPADGAELADAAAPTVQGAPPSTTEGLVGRLAGPAARVDAPVDAPAQPPVPAAVVPSTGLRTEPAAATPPALTPLTVPSNQRARWAVAAASQALPAPASVWESAASMPSADPTEAASAAAPAASAQVAPPVVARVDAAERLAAERAAAEQREAERRLAAQQEATRREAERQQAARLEAARAEAARLEGLRLAQATQERARQDALRREAERAEAERRQAIRLEAARAETARLEAERVEAARQEAARAEQVRQQRAREEALRREAERVETARQEATRLEAARLEAVRQEAARAEAARREAERLEAARQEARRQAEAQAAAQAQQQARAREAAAQEQAAKEQAAREALAREQAAQQAVRDAAKEAAARQAAAREAEANRQRQAEQALREREAQSAREAREAEERREARLRAIGQQLNEEAARRDAASRSDPAWKPARRGRLFGRSDANAEMVAYAEAWARKIQLNPTLALVRDAASQPHTDPIVTVAVRSDGSVESITLVRSSGVPALDEAVRRIVQSQERYAPFSPALLADYDVVEIRRTWHFDSAVRLY</sequence>
<keyword evidence="2" id="KW-0812">Transmembrane</keyword>
<dbReference type="Pfam" id="PF03544">
    <property type="entry name" value="TonB_C"/>
    <property type="match status" value="1"/>
</dbReference>
<proteinExistence type="predicted"/>
<evidence type="ECO:0000313" key="8">
    <source>
        <dbReference type="Proteomes" id="UP000249633"/>
    </source>
</evidence>
<dbReference type="AlphaFoldDB" id="A0A2W5DKJ9"/>
<evidence type="ECO:0000256" key="4">
    <source>
        <dbReference type="ARBA" id="ARBA00023136"/>
    </source>
</evidence>
<feature type="region of interest" description="Disordered" evidence="5">
    <location>
        <begin position="375"/>
        <end position="491"/>
    </location>
</feature>
<dbReference type="Proteomes" id="UP000249633">
    <property type="component" value="Unassembled WGS sequence"/>
</dbReference>
<feature type="domain" description="TonB C-terminal" evidence="6">
    <location>
        <begin position="568"/>
        <end position="612"/>
    </location>
</feature>
<reference evidence="7 8" key="1">
    <citation type="submission" date="2017-08" db="EMBL/GenBank/DDBJ databases">
        <title>Infants hospitalized years apart are colonized by the same room-sourced microbial strains.</title>
        <authorList>
            <person name="Brooks B."/>
            <person name="Olm M.R."/>
            <person name="Firek B.A."/>
            <person name="Baker R."/>
            <person name="Thomas B.C."/>
            <person name="Morowitz M.J."/>
            <person name="Banfield J.F."/>
        </authorList>
    </citation>
    <scope>NUCLEOTIDE SEQUENCE [LARGE SCALE GENOMIC DNA]</scope>
    <source>
        <strain evidence="7">S2_012_000_R2_81</strain>
    </source>
</reference>
<comment type="caution">
    <text evidence="7">The sequence shown here is derived from an EMBL/GenBank/DDBJ whole genome shotgun (WGS) entry which is preliminary data.</text>
</comment>
<feature type="compositionally biased region" description="Basic and acidic residues" evidence="5">
    <location>
        <begin position="375"/>
        <end position="400"/>
    </location>
</feature>
<feature type="compositionally biased region" description="Low complexity" evidence="5">
    <location>
        <begin position="401"/>
        <end position="412"/>
    </location>
</feature>
<dbReference type="GO" id="GO:0016020">
    <property type="term" value="C:membrane"/>
    <property type="evidence" value="ECO:0007669"/>
    <property type="project" value="UniProtKB-SubCell"/>
</dbReference>
<dbReference type="SUPFAM" id="SSF74653">
    <property type="entry name" value="TolA/TonB C-terminal domain"/>
    <property type="match status" value="1"/>
</dbReference>
<feature type="compositionally biased region" description="Low complexity" evidence="5">
    <location>
        <begin position="435"/>
        <end position="444"/>
    </location>
</feature>
<evidence type="ECO:0000256" key="1">
    <source>
        <dbReference type="ARBA" id="ARBA00004167"/>
    </source>
</evidence>
<dbReference type="EMBL" id="QFOD01000017">
    <property type="protein sequence ID" value="PZP29657.1"/>
    <property type="molecule type" value="Genomic_DNA"/>
</dbReference>